<dbReference type="SUPFAM" id="SSF49367">
    <property type="entry name" value="Superoxide reductase-like"/>
    <property type="match status" value="1"/>
</dbReference>
<dbReference type="PANTHER" id="PTHR36541:SF1">
    <property type="entry name" value="SUPEROXIDE REDUCTASE-RELATED"/>
    <property type="match status" value="1"/>
</dbReference>
<keyword evidence="8" id="KW-1185">Reference proteome</keyword>
<organism evidence="7 8">
    <name type="scientific">Bilifractor porci</name>
    <dbReference type="NCBI Taxonomy" id="2606636"/>
    <lineage>
        <taxon>Bacteria</taxon>
        <taxon>Bacillati</taxon>
        <taxon>Bacillota</taxon>
        <taxon>Clostridia</taxon>
        <taxon>Lachnospirales</taxon>
        <taxon>Lachnospiraceae</taxon>
        <taxon>Bilifractor</taxon>
    </lineage>
</organism>
<evidence type="ECO:0000259" key="6">
    <source>
        <dbReference type="Pfam" id="PF01880"/>
    </source>
</evidence>
<feature type="domain" description="Desulfoferrodoxin ferrous iron-binding" evidence="6">
    <location>
        <begin position="39"/>
        <end position="123"/>
    </location>
</feature>
<dbReference type="InterPro" id="IPR036073">
    <property type="entry name" value="Desulfoferrodoxin_Fe-bd_dom_sf"/>
</dbReference>
<keyword evidence="3" id="KW-0479">Metal-binding</keyword>
<dbReference type="InterPro" id="IPR051233">
    <property type="entry name" value="Desulfoferrodoxin_SOR"/>
</dbReference>
<evidence type="ECO:0000256" key="2">
    <source>
        <dbReference type="ARBA" id="ARBA00022448"/>
    </source>
</evidence>
<dbReference type="Gene3D" id="2.60.40.730">
    <property type="entry name" value="SOR catalytic domain"/>
    <property type="match status" value="1"/>
</dbReference>
<comment type="caution">
    <text evidence="7">The sequence shown here is derived from an EMBL/GenBank/DDBJ whole genome shotgun (WGS) entry which is preliminary data.</text>
</comment>
<dbReference type="GO" id="GO:0050605">
    <property type="term" value="F:superoxide reductase activity"/>
    <property type="evidence" value="ECO:0007669"/>
    <property type="project" value="UniProtKB-EC"/>
</dbReference>
<sequence length="125" mass="13945">MLFYKCSRCGNFITFLTEKTAATPVCCGIPMEEVTPNTTDAAVEKHVPVCEVEGNKITVRVGSVEHPMQEEHYIQFIILETKNGYQKKDLKPGDKPEAVFLLADGDEPVAVYENCNLHGLWKATL</sequence>
<dbReference type="Pfam" id="PF01880">
    <property type="entry name" value="Desulfoferrodox"/>
    <property type="match status" value="1"/>
</dbReference>
<dbReference type="PANTHER" id="PTHR36541">
    <property type="entry name" value="SUPEROXIDE REDUCTASE-RELATED"/>
    <property type="match status" value="1"/>
</dbReference>
<evidence type="ECO:0000256" key="5">
    <source>
        <dbReference type="ARBA" id="ARBA00023004"/>
    </source>
</evidence>
<evidence type="ECO:0000313" key="7">
    <source>
        <dbReference type="EMBL" id="MST83050.1"/>
    </source>
</evidence>
<accession>A0A7X2TPW2</accession>
<dbReference type="Proteomes" id="UP000466864">
    <property type="component" value="Unassembled WGS sequence"/>
</dbReference>
<dbReference type="SUPFAM" id="SSF57802">
    <property type="entry name" value="Rubredoxin-like"/>
    <property type="match status" value="1"/>
</dbReference>
<dbReference type="InterPro" id="IPR002742">
    <property type="entry name" value="Desulfoferrodoxin_Fe-bd_dom"/>
</dbReference>
<evidence type="ECO:0000256" key="3">
    <source>
        <dbReference type="ARBA" id="ARBA00022723"/>
    </source>
</evidence>
<evidence type="ECO:0000256" key="1">
    <source>
        <dbReference type="ARBA" id="ARBA00005941"/>
    </source>
</evidence>
<dbReference type="GO" id="GO:0005506">
    <property type="term" value="F:iron ion binding"/>
    <property type="evidence" value="ECO:0007669"/>
    <property type="project" value="InterPro"/>
</dbReference>
<evidence type="ECO:0000256" key="4">
    <source>
        <dbReference type="ARBA" id="ARBA00022982"/>
    </source>
</evidence>
<dbReference type="NCBIfam" id="TIGR00332">
    <property type="entry name" value="neela_ferrous"/>
    <property type="match status" value="1"/>
</dbReference>
<keyword evidence="4" id="KW-0249">Electron transport</keyword>
<dbReference type="AlphaFoldDB" id="A0A7X2TPW2"/>
<keyword evidence="2" id="KW-0813">Transport</keyword>
<evidence type="ECO:0000313" key="8">
    <source>
        <dbReference type="Proteomes" id="UP000466864"/>
    </source>
</evidence>
<proteinExistence type="inferred from homology"/>
<gene>
    <name evidence="7" type="ORF">FYJ60_12155</name>
</gene>
<protein>
    <submittedName>
        <fullName evidence="7">Desulfoferrodoxin Dfx</fullName>
    </submittedName>
</protein>
<name>A0A7X2TPW2_9FIRM</name>
<comment type="similarity">
    <text evidence="1">Belongs to the desulfoferrodoxin family.</text>
</comment>
<dbReference type="RefSeq" id="WP_154458953.1">
    <property type="nucleotide sequence ID" value="NZ_VUMV01000014.1"/>
</dbReference>
<dbReference type="EMBL" id="VUMV01000014">
    <property type="protein sequence ID" value="MST83050.1"/>
    <property type="molecule type" value="Genomic_DNA"/>
</dbReference>
<reference evidence="7 8" key="1">
    <citation type="submission" date="2019-08" db="EMBL/GenBank/DDBJ databases">
        <title>In-depth cultivation of the pig gut microbiome towards novel bacterial diversity and tailored functional studies.</title>
        <authorList>
            <person name="Wylensek D."/>
            <person name="Hitch T.C.A."/>
            <person name="Clavel T."/>
        </authorList>
    </citation>
    <scope>NUCLEOTIDE SEQUENCE [LARGE SCALE GENOMIC DNA]</scope>
    <source>
        <strain evidence="7 8">Oil+RF-744-WCA-WT-13</strain>
    </source>
</reference>
<keyword evidence="5" id="KW-0408">Iron</keyword>